<name>A0ABS7CTB5_9BACT</name>
<keyword evidence="2" id="KW-1185">Reference proteome</keyword>
<dbReference type="Proteomes" id="UP000813018">
    <property type="component" value="Unassembled WGS sequence"/>
</dbReference>
<organism evidence="1 2">
    <name type="scientific">Pontibacter aydingkolensis</name>
    <dbReference type="NCBI Taxonomy" id="1911536"/>
    <lineage>
        <taxon>Bacteria</taxon>
        <taxon>Pseudomonadati</taxon>
        <taxon>Bacteroidota</taxon>
        <taxon>Cytophagia</taxon>
        <taxon>Cytophagales</taxon>
        <taxon>Hymenobacteraceae</taxon>
        <taxon>Pontibacter</taxon>
    </lineage>
</organism>
<reference evidence="1 2" key="1">
    <citation type="journal article" date="2016" name="Int. J. Syst. Evol. Microbiol.">
        <title>Pontibacter aydingkolensis sp. nov., isolated from soil of a salt lake.</title>
        <authorList>
            <person name="Osman G."/>
            <person name="Zhang T."/>
            <person name="Lou K."/>
            <person name="Gao Y."/>
            <person name="Chang W."/>
            <person name="Lin Q."/>
            <person name="Yang H.M."/>
            <person name="Huo X.D."/>
            <person name="Wang N."/>
        </authorList>
    </citation>
    <scope>NUCLEOTIDE SEQUENCE [LARGE SCALE GENOMIC DNA]</scope>
    <source>
        <strain evidence="1 2">KACC 19255</strain>
    </source>
</reference>
<sequence length="139" mass="15976">MRQELKNAFGRVFLTIDVDTKNEWVHVNWMGYLTADNIKNGAEAYINAMKDAGLNCVLNDTRLILGNWDHSMDWVLYEWAPRAAMAGLKHFAMITTPESFGEASASKFHRELKSFGAEVFDNRPQAEEWLKHRVLQTSK</sequence>
<dbReference type="RefSeq" id="WP_219876957.1">
    <property type="nucleotide sequence ID" value="NZ_JAHYXK010000005.1"/>
</dbReference>
<comment type="caution">
    <text evidence="1">The sequence shown here is derived from an EMBL/GenBank/DDBJ whole genome shotgun (WGS) entry which is preliminary data.</text>
</comment>
<dbReference type="EMBL" id="JAHYXK010000005">
    <property type="protein sequence ID" value="MBW7467078.1"/>
    <property type="molecule type" value="Genomic_DNA"/>
</dbReference>
<protein>
    <submittedName>
        <fullName evidence="1">STAS/SEC14 domain-containing protein</fullName>
    </submittedName>
</protein>
<proteinExistence type="predicted"/>
<accession>A0ABS7CTB5</accession>
<evidence type="ECO:0000313" key="2">
    <source>
        <dbReference type="Proteomes" id="UP000813018"/>
    </source>
</evidence>
<gene>
    <name evidence="1" type="ORF">K0O23_08350</name>
</gene>
<dbReference type="SUPFAM" id="SSF52091">
    <property type="entry name" value="SpoIIaa-like"/>
    <property type="match status" value="1"/>
</dbReference>
<dbReference type="InterPro" id="IPR036513">
    <property type="entry name" value="STAS_dom_sf"/>
</dbReference>
<evidence type="ECO:0000313" key="1">
    <source>
        <dbReference type="EMBL" id="MBW7467078.1"/>
    </source>
</evidence>